<feature type="active site" description="For Fru-6P isomerization activity" evidence="10">
    <location>
        <position position="605"/>
    </location>
</feature>
<dbReference type="Proteomes" id="UP000185669">
    <property type="component" value="Unassembled WGS sequence"/>
</dbReference>
<dbReference type="EC" id="2.6.1.16" evidence="3 10"/>
<dbReference type="InterPro" id="IPR029055">
    <property type="entry name" value="Ntn_hydrolases_N"/>
</dbReference>
<dbReference type="GO" id="GO:0006487">
    <property type="term" value="P:protein N-linked glycosylation"/>
    <property type="evidence" value="ECO:0007669"/>
    <property type="project" value="TreeGrafter"/>
</dbReference>
<evidence type="ECO:0000256" key="6">
    <source>
        <dbReference type="ARBA" id="ARBA00022576"/>
    </source>
</evidence>
<feature type="domain" description="SIS" evidence="12">
    <location>
        <begin position="459"/>
        <end position="600"/>
    </location>
</feature>
<dbReference type="PROSITE" id="PS51464">
    <property type="entry name" value="SIS"/>
    <property type="match status" value="2"/>
</dbReference>
<dbReference type="STRING" id="56779.SAMN05421834_10947"/>
<dbReference type="GO" id="GO:0006002">
    <property type="term" value="P:fructose 6-phosphate metabolic process"/>
    <property type="evidence" value="ECO:0007669"/>
    <property type="project" value="TreeGrafter"/>
</dbReference>
<keyword evidence="5 10" id="KW-0963">Cytoplasm</keyword>
<evidence type="ECO:0000256" key="8">
    <source>
        <dbReference type="ARBA" id="ARBA00022737"/>
    </source>
</evidence>
<dbReference type="PANTHER" id="PTHR10937">
    <property type="entry name" value="GLUCOSAMINE--FRUCTOSE-6-PHOSPHATE AMINOTRANSFERASE, ISOMERIZING"/>
    <property type="match status" value="1"/>
</dbReference>
<evidence type="ECO:0000313" key="14">
    <source>
        <dbReference type="Proteomes" id="UP000185669"/>
    </source>
</evidence>
<dbReference type="FunFam" id="3.40.50.10490:FF:000001">
    <property type="entry name" value="Glutamine--fructose-6-phosphate aminotransferase [isomerizing]"/>
    <property type="match status" value="1"/>
</dbReference>
<dbReference type="RefSeq" id="WP_076544765.1">
    <property type="nucleotide sequence ID" value="NZ_FTNC01000009.1"/>
</dbReference>
<comment type="subunit">
    <text evidence="10">Homodimer.</text>
</comment>
<dbReference type="InterPro" id="IPR005855">
    <property type="entry name" value="GFAT"/>
</dbReference>
<dbReference type="CDD" id="cd00714">
    <property type="entry name" value="GFAT"/>
    <property type="match status" value="1"/>
</dbReference>
<proteinExistence type="inferred from homology"/>
<organism evidence="13 14">
    <name type="scientific">Halanaerobium kushneri</name>
    <dbReference type="NCBI Taxonomy" id="56779"/>
    <lineage>
        <taxon>Bacteria</taxon>
        <taxon>Bacillati</taxon>
        <taxon>Bacillota</taxon>
        <taxon>Clostridia</taxon>
        <taxon>Halanaerobiales</taxon>
        <taxon>Halanaerobiaceae</taxon>
        <taxon>Halanaerobium</taxon>
    </lineage>
</organism>
<dbReference type="GO" id="GO:0097367">
    <property type="term" value="F:carbohydrate derivative binding"/>
    <property type="evidence" value="ECO:0007669"/>
    <property type="project" value="InterPro"/>
</dbReference>
<dbReference type="Gene3D" id="3.40.50.10490">
    <property type="entry name" value="Glucose-6-phosphate isomerase like protein, domain 1"/>
    <property type="match status" value="2"/>
</dbReference>
<gene>
    <name evidence="10" type="primary">glmS</name>
    <name evidence="13" type="ORF">SAMN05421834_10947</name>
</gene>
<keyword evidence="14" id="KW-1185">Reference proteome</keyword>
<comment type="catalytic activity">
    <reaction evidence="1 10">
        <text>D-fructose 6-phosphate + L-glutamine = D-glucosamine 6-phosphate + L-glutamate</text>
        <dbReference type="Rhea" id="RHEA:13237"/>
        <dbReference type="ChEBI" id="CHEBI:29985"/>
        <dbReference type="ChEBI" id="CHEBI:58359"/>
        <dbReference type="ChEBI" id="CHEBI:58725"/>
        <dbReference type="ChEBI" id="CHEBI:61527"/>
        <dbReference type="EC" id="2.6.1.16"/>
    </reaction>
</comment>
<dbReference type="InterPro" id="IPR046348">
    <property type="entry name" value="SIS_dom_sf"/>
</dbReference>
<dbReference type="GO" id="GO:0004360">
    <property type="term" value="F:glutamine-fructose-6-phosphate transaminase (isomerizing) activity"/>
    <property type="evidence" value="ECO:0007669"/>
    <property type="project" value="UniProtKB-UniRule"/>
</dbReference>
<keyword evidence="6 10" id="KW-0032">Aminotransferase</keyword>
<accession>A0A1N6W472</accession>
<dbReference type="GO" id="GO:0006047">
    <property type="term" value="P:UDP-N-acetylglucosamine metabolic process"/>
    <property type="evidence" value="ECO:0007669"/>
    <property type="project" value="TreeGrafter"/>
</dbReference>
<comment type="subcellular location">
    <subcellularLocation>
        <location evidence="2 10">Cytoplasm</location>
    </subcellularLocation>
</comment>
<comment type="function">
    <text evidence="10">Catalyzes the first step in hexosamine metabolism, converting fructose-6P into glucosamine-6P using glutamine as a nitrogen source.</text>
</comment>
<dbReference type="GO" id="GO:0005975">
    <property type="term" value="P:carbohydrate metabolic process"/>
    <property type="evidence" value="ECO:0007669"/>
    <property type="project" value="UniProtKB-UniRule"/>
</dbReference>
<evidence type="ECO:0000256" key="3">
    <source>
        <dbReference type="ARBA" id="ARBA00012916"/>
    </source>
</evidence>
<dbReference type="NCBIfam" id="NF001484">
    <property type="entry name" value="PRK00331.1"/>
    <property type="match status" value="1"/>
</dbReference>
<dbReference type="SUPFAM" id="SSF56235">
    <property type="entry name" value="N-terminal nucleophile aminohydrolases (Ntn hydrolases)"/>
    <property type="match status" value="1"/>
</dbReference>
<dbReference type="EMBL" id="FTNC01000009">
    <property type="protein sequence ID" value="SIQ84716.1"/>
    <property type="molecule type" value="Genomic_DNA"/>
</dbReference>
<protein>
    <recommendedName>
        <fullName evidence="4 10">Glutamine--fructose-6-phosphate aminotransferase [isomerizing]</fullName>
        <ecNumber evidence="3 10">2.6.1.16</ecNumber>
    </recommendedName>
    <alternativeName>
        <fullName evidence="10">D-fructose-6-phosphate amidotransferase</fullName>
    </alternativeName>
    <alternativeName>
        <fullName evidence="10">GFAT</fullName>
    </alternativeName>
    <alternativeName>
        <fullName evidence="10">Glucosamine-6-phosphate synthase</fullName>
    </alternativeName>
    <alternativeName>
        <fullName evidence="10">Hexosephosphate aminotransferase</fullName>
    </alternativeName>
    <alternativeName>
        <fullName evidence="10">L-glutamine--D-fructose-6-phosphate amidotransferase</fullName>
    </alternativeName>
</protein>
<evidence type="ECO:0000256" key="7">
    <source>
        <dbReference type="ARBA" id="ARBA00022679"/>
    </source>
</evidence>
<feature type="initiator methionine" description="Removed" evidence="10">
    <location>
        <position position="1"/>
    </location>
</feature>
<dbReference type="GO" id="GO:0005737">
    <property type="term" value="C:cytoplasm"/>
    <property type="evidence" value="ECO:0007669"/>
    <property type="project" value="UniProtKB-SubCell"/>
</dbReference>
<evidence type="ECO:0000256" key="10">
    <source>
        <dbReference type="HAMAP-Rule" id="MF_00164"/>
    </source>
</evidence>
<dbReference type="Pfam" id="PF01380">
    <property type="entry name" value="SIS"/>
    <property type="match status" value="2"/>
</dbReference>
<dbReference type="CDD" id="cd05009">
    <property type="entry name" value="SIS_GlmS_GlmD_2"/>
    <property type="match status" value="1"/>
</dbReference>
<name>A0A1N6W472_9FIRM</name>
<dbReference type="FunFam" id="3.60.20.10:FF:000006">
    <property type="entry name" value="Glutamine--fructose-6-phosphate aminotransferase [isomerizing]"/>
    <property type="match status" value="1"/>
</dbReference>
<keyword evidence="8" id="KW-0677">Repeat</keyword>
<dbReference type="InterPro" id="IPR035490">
    <property type="entry name" value="GlmS/FrlB_SIS"/>
</dbReference>
<dbReference type="PROSITE" id="PS51278">
    <property type="entry name" value="GATASE_TYPE_2"/>
    <property type="match status" value="1"/>
</dbReference>
<dbReference type="OrthoDB" id="106547at2"/>
<dbReference type="NCBIfam" id="TIGR01135">
    <property type="entry name" value="glmS"/>
    <property type="match status" value="1"/>
</dbReference>
<dbReference type="InterPro" id="IPR017932">
    <property type="entry name" value="GATase_2_dom"/>
</dbReference>
<dbReference type="InterPro" id="IPR047084">
    <property type="entry name" value="GFAT_N"/>
</dbReference>
<reference evidence="14" key="1">
    <citation type="submission" date="2017-01" db="EMBL/GenBank/DDBJ databases">
        <authorList>
            <person name="Varghese N."/>
            <person name="Submissions S."/>
        </authorList>
    </citation>
    <scope>NUCLEOTIDE SEQUENCE [LARGE SCALE GENOMIC DNA]</scope>
    <source>
        <strain evidence="14">ATCC 700103</strain>
    </source>
</reference>
<dbReference type="FunFam" id="3.40.50.10490:FF:000022">
    <property type="entry name" value="Glutamine--fructose-6-phosphate aminotransferase [isomerizing]"/>
    <property type="match status" value="1"/>
</dbReference>
<feature type="active site" description="Nucleophile; for GATase activity" evidence="10">
    <location>
        <position position="2"/>
    </location>
</feature>
<dbReference type="AlphaFoldDB" id="A0A1N6W472"/>
<dbReference type="InterPro" id="IPR035466">
    <property type="entry name" value="GlmS/AgaS_SIS"/>
</dbReference>
<dbReference type="Pfam" id="PF13522">
    <property type="entry name" value="GATase_6"/>
    <property type="match status" value="1"/>
</dbReference>
<evidence type="ECO:0000256" key="1">
    <source>
        <dbReference type="ARBA" id="ARBA00001031"/>
    </source>
</evidence>
<sequence>MCGIVGYIGEKKAAPILLSGLKKLEYRGYDSAGIAVQEQEAVKIVKKEGKLDKLRSSAEKEIFTGGTGIGHTRWATHGKPSDLNSHPHTDSFSKIVIVHNGIIENFRELKEELLQKGHQFKSETDTEVAAHLIASYYEQTNLKEAVIKAVKKLEGSFALAVMSYTEKDRIIAVRKDSPLIVGLGENENFLASDIPAYLEHTDDFYILEDGEIADIRKDKVSIYSFNGEVITDKNKTKIDWDAEMAEKQGYEHFMLKEIHEQPESLKRLLEDNLKDGKIDLTKSGLESDWLNNYDKIHVVACGTAYHSGALAKYLLEDKLRIPVEVEVASEYRYRNPIINDRTLMIVVSQSGETADTLAALRLAKKEGARVLALTNSRDSSIARESDMVIYLKAGPEIAVASTKAYTNMVAAFYILLIDGMRQRQEIAEETEKKYTSDLIKLPEMIRQLSEQSKEKIKQIADKYAQKENIFFIGRNTDYTLALEGALKLKEISYIHAEAYPAGELKHGTLALIEDDVPVVALGSRADIFPKLFSNLKEVKARGAETLLITEEDQEFEADSVDHLIELPLLNKDFAGLLAIIPLQLLAYYTALNCGEDIDQPRNLAKSVTVE</sequence>
<dbReference type="InterPro" id="IPR001347">
    <property type="entry name" value="SIS_dom"/>
</dbReference>
<evidence type="ECO:0000313" key="13">
    <source>
        <dbReference type="EMBL" id="SIQ84716.1"/>
    </source>
</evidence>
<dbReference type="PANTHER" id="PTHR10937:SF0">
    <property type="entry name" value="GLUTAMINE--FRUCTOSE-6-PHOSPHATE TRANSAMINASE (ISOMERIZING)"/>
    <property type="match status" value="1"/>
</dbReference>
<dbReference type="HAMAP" id="MF_00164">
    <property type="entry name" value="GlmS"/>
    <property type="match status" value="1"/>
</dbReference>
<evidence type="ECO:0000259" key="12">
    <source>
        <dbReference type="PROSITE" id="PS51464"/>
    </source>
</evidence>
<evidence type="ECO:0000259" key="11">
    <source>
        <dbReference type="PROSITE" id="PS51278"/>
    </source>
</evidence>
<dbReference type="SUPFAM" id="SSF53697">
    <property type="entry name" value="SIS domain"/>
    <property type="match status" value="1"/>
</dbReference>
<feature type="domain" description="SIS" evidence="12">
    <location>
        <begin position="286"/>
        <end position="425"/>
    </location>
</feature>
<evidence type="ECO:0000256" key="9">
    <source>
        <dbReference type="ARBA" id="ARBA00022962"/>
    </source>
</evidence>
<dbReference type="Gene3D" id="3.60.20.10">
    <property type="entry name" value="Glutamine Phosphoribosylpyrophosphate, subunit 1, domain 1"/>
    <property type="match status" value="1"/>
</dbReference>
<evidence type="ECO:0000256" key="4">
    <source>
        <dbReference type="ARBA" id="ARBA00016090"/>
    </source>
</evidence>
<evidence type="ECO:0000256" key="5">
    <source>
        <dbReference type="ARBA" id="ARBA00022490"/>
    </source>
</evidence>
<evidence type="ECO:0000256" key="2">
    <source>
        <dbReference type="ARBA" id="ARBA00004496"/>
    </source>
</evidence>
<feature type="domain" description="Glutamine amidotransferase type-2" evidence="11">
    <location>
        <begin position="2"/>
        <end position="218"/>
    </location>
</feature>
<keyword evidence="9" id="KW-0315">Glutamine amidotransferase</keyword>
<keyword evidence="7 10" id="KW-0808">Transferase</keyword>
<dbReference type="CDD" id="cd05008">
    <property type="entry name" value="SIS_GlmS_GlmD_1"/>
    <property type="match status" value="1"/>
</dbReference>